<dbReference type="PATRIC" id="fig|1121448.10.peg.399"/>
<accession>T2G7P9</accession>
<name>T2G7P9_MEGG1</name>
<dbReference type="HOGENOM" id="CLU_048995_1_1_7"/>
<dbReference type="Gene3D" id="2.40.50.180">
    <property type="entry name" value="CheA-289, Domain 4"/>
    <property type="match status" value="1"/>
</dbReference>
<gene>
    <name evidence="2" type="ORF">DGI_0399</name>
</gene>
<dbReference type="GO" id="GO:0006935">
    <property type="term" value="P:chemotaxis"/>
    <property type="evidence" value="ECO:0007669"/>
    <property type="project" value="InterPro"/>
</dbReference>
<dbReference type="Gene3D" id="2.30.30.40">
    <property type="entry name" value="SH3 Domains"/>
    <property type="match status" value="1"/>
</dbReference>
<dbReference type="Proteomes" id="UP000016587">
    <property type="component" value="Chromosome"/>
</dbReference>
<dbReference type="eggNOG" id="COG0835">
    <property type="taxonomic scope" value="Bacteria"/>
</dbReference>
<dbReference type="GO" id="GO:0005829">
    <property type="term" value="C:cytosol"/>
    <property type="evidence" value="ECO:0007669"/>
    <property type="project" value="TreeGrafter"/>
</dbReference>
<organism evidence="2 3">
    <name type="scientific">Megalodesulfovibrio gigas (strain ATCC 19364 / DSM 1382 / NCIMB 9332 / VKM B-1759)</name>
    <name type="common">Desulfovibrio gigas</name>
    <dbReference type="NCBI Taxonomy" id="1121448"/>
    <lineage>
        <taxon>Bacteria</taxon>
        <taxon>Pseudomonadati</taxon>
        <taxon>Thermodesulfobacteriota</taxon>
        <taxon>Desulfovibrionia</taxon>
        <taxon>Desulfovibrionales</taxon>
        <taxon>Desulfovibrionaceae</taxon>
        <taxon>Megalodesulfovibrio</taxon>
    </lineage>
</organism>
<sequence>MSVVATSKYLAFTLGGELFAVDITSAREILDFCEITRIPHMPSFIRGVVNLRGNAVTVVDLKQQFGMGRTERTILTRIIILELPQDKHPLLIGVLADSVKEVLELEESQIEPPPLMGAQVRSDFLKGVARHKGGFLLLLDEHKVFAPEELERVRLAAPPAPR</sequence>
<feature type="domain" description="CheW-like" evidence="1">
    <location>
        <begin position="6"/>
        <end position="150"/>
    </location>
</feature>
<dbReference type="OrthoDB" id="9790406at2"/>
<dbReference type="CDD" id="cd00732">
    <property type="entry name" value="CheW"/>
    <property type="match status" value="1"/>
</dbReference>
<dbReference type="SUPFAM" id="SSF50341">
    <property type="entry name" value="CheW-like"/>
    <property type="match status" value="1"/>
</dbReference>
<dbReference type="RefSeq" id="WP_021758942.1">
    <property type="nucleotide sequence ID" value="NC_022444.1"/>
</dbReference>
<dbReference type="AlphaFoldDB" id="T2G7P9"/>
<reference evidence="3" key="2">
    <citation type="submission" date="2013-07" db="EMBL/GenBank/DDBJ databases">
        <authorList>
            <person name="Morais-Silva F.O."/>
            <person name="Rezende A.M."/>
            <person name="Pimentel C."/>
            <person name="Resende D.M."/>
            <person name="Santos C.I."/>
            <person name="Clemente C."/>
            <person name="de Oliveira L.M."/>
            <person name="da Silva S.M."/>
            <person name="Costa D.A."/>
            <person name="Varela-Raposo A."/>
            <person name="Horacio E.C.A."/>
            <person name="Matos M."/>
            <person name="Flores O."/>
            <person name="Ruiz J.C."/>
            <person name="Rodrigues-Pousada C."/>
        </authorList>
    </citation>
    <scope>NUCLEOTIDE SEQUENCE [LARGE SCALE GENOMIC DNA]</scope>
    <source>
        <strain evidence="3">ATCC 19364 / DSM 1382 / NCIMB 9332 / VKM B-1759</strain>
    </source>
</reference>
<protein>
    <submittedName>
        <fullName evidence="2">Putative CheW protein</fullName>
    </submittedName>
</protein>
<evidence type="ECO:0000313" key="3">
    <source>
        <dbReference type="Proteomes" id="UP000016587"/>
    </source>
</evidence>
<dbReference type="Pfam" id="PF01584">
    <property type="entry name" value="CheW"/>
    <property type="match status" value="1"/>
</dbReference>
<dbReference type="EMBL" id="CP006585">
    <property type="protein sequence ID" value="AGW12318.1"/>
    <property type="molecule type" value="Genomic_DNA"/>
</dbReference>
<dbReference type="PANTHER" id="PTHR22617">
    <property type="entry name" value="CHEMOTAXIS SENSOR HISTIDINE KINASE-RELATED"/>
    <property type="match status" value="1"/>
</dbReference>
<dbReference type="PROSITE" id="PS50851">
    <property type="entry name" value="CHEW"/>
    <property type="match status" value="1"/>
</dbReference>
<reference evidence="2 3" key="1">
    <citation type="journal article" date="2013" name="J. Bacteriol.">
        <title>Roles of HynAB and Ech, the only two hydrogenases found in the model sulfate reducer Desulfovibrio gigas.</title>
        <authorList>
            <person name="Morais-Silva F.O."/>
            <person name="Santos C.I."/>
            <person name="Rodrigues R."/>
            <person name="Pereira I.A."/>
            <person name="Rodrigues-Pousada C."/>
        </authorList>
    </citation>
    <scope>NUCLEOTIDE SEQUENCE [LARGE SCALE GENOMIC DNA]</scope>
    <source>
        <strain evidence="3">ATCC 19364 / DSM 1382 / NCIMB 9332 / VKM B-1759</strain>
    </source>
</reference>
<dbReference type="SMART" id="SM00260">
    <property type="entry name" value="CheW"/>
    <property type="match status" value="1"/>
</dbReference>
<dbReference type="InterPro" id="IPR002545">
    <property type="entry name" value="CheW-lke_dom"/>
</dbReference>
<keyword evidence="3" id="KW-1185">Reference proteome</keyword>
<evidence type="ECO:0000259" key="1">
    <source>
        <dbReference type="PROSITE" id="PS50851"/>
    </source>
</evidence>
<dbReference type="STRING" id="1121448.DGI_0399"/>
<proteinExistence type="predicted"/>
<dbReference type="InterPro" id="IPR039315">
    <property type="entry name" value="CheW"/>
</dbReference>
<dbReference type="PANTHER" id="PTHR22617:SF41">
    <property type="entry name" value="CHEMOTAXIS SIGNAL TRANSDUCTION SYSTEM ADAPTOR PROTEIN CHEW"/>
    <property type="match status" value="1"/>
</dbReference>
<evidence type="ECO:0000313" key="2">
    <source>
        <dbReference type="EMBL" id="AGW12318.1"/>
    </source>
</evidence>
<dbReference type="KEGG" id="dgg:DGI_0399"/>
<dbReference type="InterPro" id="IPR036061">
    <property type="entry name" value="CheW-like_dom_sf"/>
</dbReference>
<dbReference type="GO" id="GO:0007165">
    <property type="term" value="P:signal transduction"/>
    <property type="evidence" value="ECO:0007669"/>
    <property type="project" value="InterPro"/>
</dbReference>